<accession>A0ABT1YM23</accession>
<sequence length="47" mass="5685">MTILNYTKILNAIRMNHEKYFAERKAIRDLHLDRLGDYLKEHPDEPT</sequence>
<organism evidence="1 2">
    <name type="scientific">Paenibacillus radicis</name>
    <name type="common">ex Xue et al. 2023</name>
    <dbReference type="NCBI Taxonomy" id="2972489"/>
    <lineage>
        <taxon>Bacteria</taxon>
        <taxon>Bacillati</taxon>
        <taxon>Bacillota</taxon>
        <taxon>Bacilli</taxon>
        <taxon>Bacillales</taxon>
        <taxon>Paenibacillaceae</taxon>
        <taxon>Paenibacillus</taxon>
    </lineage>
</organism>
<name>A0ABT1YM23_9BACL</name>
<reference evidence="1 2" key="1">
    <citation type="submission" date="2022-08" db="EMBL/GenBank/DDBJ databases">
        <title>Paenibacillus endoradicis sp. nov., Paenibacillus radicibacter sp. nov and Paenibacillus pararadicis sp. nov., three cold-adapted plant growth-promoting bacteria isolated from root of Larix gmelinii in Great Khingan.</title>
        <authorList>
            <person name="Xue H."/>
        </authorList>
    </citation>
    <scope>NUCLEOTIDE SEQUENCE [LARGE SCALE GENOMIC DNA]</scope>
    <source>
        <strain evidence="1 2">N5-1-1-5</strain>
    </source>
</reference>
<comment type="caution">
    <text evidence="1">The sequence shown here is derived from an EMBL/GenBank/DDBJ whole genome shotgun (WGS) entry which is preliminary data.</text>
</comment>
<proteinExistence type="predicted"/>
<gene>
    <name evidence="1" type="ORF">NV381_23905</name>
</gene>
<dbReference type="Proteomes" id="UP001300012">
    <property type="component" value="Unassembled WGS sequence"/>
</dbReference>
<dbReference type="EMBL" id="JANQBD010000018">
    <property type="protein sequence ID" value="MCR8634240.1"/>
    <property type="molecule type" value="Genomic_DNA"/>
</dbReference>
<dbReference type="RefSeq" id="WP_258215801.1">
    <property type="nucleotide sequence ID" value="NZ_JANQBD010000018.1"/>
</dbReference>
<keyword evidence="2" id="KW-1185">Reference proteome</keyword>
<evidence type="ECO:0000313" key="1">
    <source>
        <dbReference type="EMBL" id="MCR8634240.1"/>
    </source>
</evidence>
<evidence type="ECO:0000313" key="2">
    <source>
        <dbReference type="Proteomes" id="UP001300012"/>
    </source>
</evidence>
<protein>
    <submittedName>
        <fullName evidence="1">Uncharacterized protein</fullName>
    </submittedName>
</protein>